<accession>A0A1Y2HMH9</accession>
<protein>
    <submittedName>
        <fullName evidence="1">Uncharacterized protein</fullName>
    </submittedName>
</protein>
<organism evidence="1 2">
    <name type="scientific">Catenaria anguillulae PL171</name>
    <dbReference type="NCBI Taxonomy" id="765915"/>
    <lineage>
        <taxon>Eukaryota</taxon>
        <taxon>Fungi</taxon>
        <taxon>Fungi incertae sedis</taxon>
        <taxon>Blastocladiomycota</taxon>
        <taxon>Blastocladiomycetes</taxon>
        <taxon>Blastocladiales</taxon>
        <taxon>Catenariaceae</taxon>
        <taxon>Catenaria</taxon>
    </lineage>
</organism>
<sequence>MYSPVGIPTQIPTAALPTPMRPILSFKWIPTQTRSPLAPLRASMHDPTGNVHCA</sequence>
<reference evidence="1 2" key="1">
    <citation type="submission" date="2016-07" db="EMBL/GenBank/DDBJ databases">
        <title>Pervasive Adenine N6-methylation of Active Genes in Fungi.</title>
        <authorList>
            <consortium name="DOE Joint Genome Institute"/>
            <person name="Mondo S.J."/>
            <person name="Dannebaum R.O."/>
            <person name="Kuo R.C."/>
            <person name="Labutti K."/>
            <person name="Haridas S."/>
            <person name="Kuo A."/>
            <person name="Salamov A."/>
            <person name="Ahrendt S.R."/>
            <person name="Lipzen A."/>
            <person name="Sullivan W."/>
            <person name="Andreopoulos W.B."/>
            <person name="Clum A."/>
            <person name="Lindquist E."/>
            <person name="Daum C."/>
            <person name="Ramamoorthy G.K."/>
            <person name="Gryganskyi A."/>
            <person name="Culley D."/>
            <person name="Magnuson J.K."/>
            <person name="James T.Y."/>
            <person name="O'Malley M.A."/>
            <person name="Stajich J.E."/>
            <person name="Spatafora J.W."/>
            <person name="Visel A."/>
            <person name="Grigoriev I.V."/>
        </authorList>
    </citation>
    <scope>NUCLEOTIDE SEQUENCE [LARGE SCALE GENOMIC DNA]</scope>
    <source>
        <strain evidence="1 2">PL171</strain>
    </source>
</reference>
<proteinExistence type="predicted"/>
<name>A0A1Y2HMH9_9FUNG</name>
<evidence type="ECO:0000313" key="1">
    <source>
        <dbReference type="EMBL" id="ORZ35184.1"/>
    </source>
</evidence>
<gene>
    <name evidence="1" type="ORF">BCR44DRAFT_34374</name>
</gene>
<evidence type="ECO:0000313" key="2">
    <source>
        <dbReference type="Proteomes" id="UP000193411"/>
    </source>
</evidence>
<comment type="caution">
    <text evidence="1">The sequence shown here is derived from an EMBL/GenBank/DDBJ whole genome shotgun (WGS) entry which is preliminary data.</text>
</comment>
<keyword evidence="2" id="KW-1185">Reference proteome</keyword>
<dbReference type="Proteomes" id="UP000193411">
    <property type="component" value="Unassembled WGS sequence"/>
</dbReference>
<dbReference type="EMBL" id="MCFL01000023">
    <property type="protein sequence ID" value="ORZ35184.1"/>
    <property type="molecule type" value="Genomic_DNA"/>
</dbReference>
<dbReference type="AlphaFoldDB" id="A0A1Y2HMH9"/>